<keyword evidence="3 5" id="KW-1133">Transmembrane helix</keyword>
<evidence type="ECO:0000256" key="3">
    <source>
        <dbReference type="ARBA" id="ARBA00022989"/>
    </source>
</evidence>
<dbReference type="EMBL" id="SAWZ01000004">
    <property type="protein sequence ID" value="RXR06031.1"/>
    <property type="molecule type" value="Genomic_DNA"/>
</dbReference>
<dbReference type="InterPro" id="IPR007318">
    <property type="entry name" value="Phopholipid_MeTrfase"/>
</dbReference>
<comment type="caution">
    <text evidence="6">The sequence shown here is derived from an EMBL/GenBank/DDBJ whole genome shotgun (WGS) entry which is preliminary data.</text>
</comment>
<dbReference type="OrthoDB" id="5293276at2"/>
<proteinExistence type="predicted"/>
<keyword evidence="7" id="KW-1185">Reference proteome</keyword>
<feature type="transmembrane region" description="Helical" evidence="5">
    <location>
        <begin position="44"/>
        <end position="63"/>
    </location>
</feature>
<evidence type="ECO:0000256" key="1">
    <source>
        <dbReference type="ARBA" id="ARBA00004127"/>
    </source>
</evidence>
<reference evidence="6 7" key="1">
    <citation type="submission" date="2019-01" db="EMBL/GenBank/DDBJ databases">
        <title>Pseudoxanthomonas composti sp. nov., isolated from compost.</title>
        <authorList>
            <person name="Yang G."/>
        </authorList>
    </citation>
    <scope>NUCLEOTIDE SEQUENCE [LARGE SCALE GENOMIC DNA]</scope>
    <source>
        <strain evidence="6 7">GSS15</strain>
    </source>
</reference>
<feature type="transmembrane region" description="Helical" evidence="5">
    <location>
        <begin position="6"/>
        <end position="24"/>
    </location>
</feature>
<dbReference type="PANTHER" id="PTHR43847">
    <property type="entry name" value="BLL3993 PROTEIN"/>
    <property type="match status" value="1"/>
</dbReference>
<dbReference type="Proteomes" id="UP000289784">
    <property type="component" value="Unassembled WGS sequence"/>
</dbReference>
<comment type="subcellular location">
    <subcellularLocation>
        <location evidence="1">Endomembrane system</location>
        <topology evidence="1">Multi-pass membrane protein</topology>
    </subcellularLocation>
</comment>
<keyword evidence="6" id="KW-0808">Transferase</keyword>
<dbReference type="AlphaFoldDB" id="A0A4Q1JV64"/>
<dbReference type="RefSeq" id="WP_129470943.1">
    <property type="nucleotide sequence ID" value="NZ_SAWZ01000004.1"/>
</dbReference>
<dbReference type="Gene3D" id="1.20.120.1630">
    <property type="match status" value="1"/>
</dbReference>
<dbReference type="PANTHER" id="PTHR43847:SF1">
    <property type="entry name" value="BLL3993 PROTEIN"/>
    <property type="match status" value="1"/>
</dbReference>
<gene>
    <name evidence="6" type="ORF">EPA99_09305</name>
</gene>
<feature type="transmembrane region" description="Helical" evidence="5">
    <location>
        <begin position="75"/>
        <end position="97"/>
    </location>
</feature>
<keyword evidence="6" id="KW-0489">Methyltransferase</keyword>
<dbReference type="InterPro" id="IPR052527">
    <property type="entry name" value="Metal_cation-efflux_comp"/>
</dbReference>
<keyword evidence="4 5" id="KW-0472">Membrane</keyword>
<dbReference type="GO" id="GO:0012505">
    <property type="term" value="C:endomembrane system"/>
    <property type="evidence" value="ECO:0007669"/>
    <property type="project" value="UniProtKB-SubCell"/>
</dbReference>
<evidence type="ECO:0000256" key="4">
    <source>
        <dbReference type="ARBA" id="ARBA00023136"/>
    </source>
</evidence>
<evidence type="ECO:0000256" key="5">
    <source>
        <dbReference type="SAM" id="Phobius"/>
    </source>
</evidence>
<feature type="transmembrane region" description="Helical" evidence="5">
    <location>
        <begin position="133"/>
        <end position="158"/>
    </location>
</feature>
<dbReference type="GO" id="GO:0008168">
    <property type="term" value="F:methyltransferase activity"/>
    <property type="evidence" value="ECO:0007669"/>
    <property type="project" value="UniProtKB-KW"/>
</dbReference>
<dbReference type="GO" id="GO:0032259">
    <property type="term" value="P:methylation"/>
    <property type="evidence" value="ECO:0007669"/>
    <property type="project" value="UniProtKB-KW"/>
</dbReference>
<protein>
    <submittedName>
        <fullName evidence="6">Isoprenylcysteine carboxylmethyltransferase family protein</fullName>
    </submittedName>
</protein>
<organism evidence="6 7">
    <name type="scientific">Pseudoxanthomonas composti</name>
    <dbReference type="NCBI Taxonomy" id="2137479"/>
    <lineage>
        <taxon>Bacteria</taxon>
        <taxon>Pseudomonadati</taxon>
        <taxon>Pseudomonadota</taxon>
        <taxon>Gammaproteobacteria</taxon>
        <taxon>Lysobacterales</taxon>
        <taxon>Lysobacteraceae</taxon>
        <taxon>Pseudoxanthomonas</taxon>
    </lineage>
</organism>
<evidence type="ECO:0000256" key="2">
    <source>
        <dbReference type="ARBA" id="ARBA00022692"/>
    </source>
</evidence>
<sequence>MNLDLPQLLFWIACAAWWAVEVFIGRRRRSQDDPARDGGTLRMLWTVLYGAIIVSVALSVLGIGRWPPAARLPLLWTGTALVAGGLAFRLWAIAVLGRQFTVDVGIQPGHALITAGPYRWLRHPSYTGVLACFYGLGLGLGSWTSLGVIALAATAAFARRMRVEEAVLAQAFGAAWEAHARRTWKVLPGVW</sequence>
<accession>A0A4Q1JV64</accession>
<dbReference type="Pfam" id="PF04191">
    <property type="entry name" value="PEMT"/>
    <property type="match status" value="1"/>
</dbReference>
<evidence type="ECO:0000313" key="7">
    <source>
        <dbReference type="Proteomes" id="UP000289784"/>
    </source>
</evidence>
<evidence type="ECO:0000313" key="6">
    <source>
        <dbReference type="EMBL" id="RXR06031.1"/>
    </source>
</evidence>
<name>A0A4Q1JV64_9GAMM</name>
<keyword evidence="2 5" id="KW-0812">Transmembrane</keyword>